<name>A0A7J7JI50_BUGNE</name>
<evidence type="ECO:0000313" key="7">
    <source>
        <dbReference type="EMBL" id="KAF6025294.1"/>
    </source>
</evidence>
<dbReference type="Pfam" id="PF11935">
    <property type="entry name" value="SYMPK_PTA1_N"/>
    <property type="match status" value="1"/>
</dbReference>
<dbReference type="SUPFAM" id="SSF48371">
    <property type="entry name" value="ARM repeat"/>
    <property type="match status" value="1"/>
</dbReference>
<evidence type="ECO:0000313" key="8">
    <source>
        <dbReference type="Proteomes" id="UP000593567"/>
    </source>
</evidence>
<dbReference type="InterPro" id="IPR022075">
    <property type="entry name" value="Symplekin_C"/>
</dbReference>
<dbReference type="GO" id="GO:0005847">
    <property type="term" value="C:mRNA cleavage and polyadenylation specificity factor complex"/>
    <property type="evidence" value="ECO:0007669"/>
    <property type="project" value="TreeGrafter"/>
</dbReference>
<dbReference type="EMBL" id="VXIV02002476">
    <property type="protein sequence ID" value="KAF6025294.1"/>
    <property type="molecule type" value="Genomic_DNA"/>
</dbReference>
<keyword evidence="3" id="KW-0539">Nucleus</keyword>
<dbReference type="InterPro" id="IPR011989">
    <property type="entry name" value="ARM-like"/>
</dbReference>
<feature type="domain" description="Symplekin C-terminal" evidence="6">
    <location>
        <begin position="712"/>
        <end position="889"/>
    </location>
</feature>
<comment type="caution">
    <text evidence="7">The sequence shown here is derived from an EMBL/GenBank/DDBJ whole genome shotgun (WGS) entry which is preliminary data.</text>
</comment>
<evidence type="ECO:0000259" key="5">
    <source>
        <dbReference type="Pfam" id="PF11935"/>
    </source>
</evidence>
<dbReference type="AlphaFoldDB" id="A0A7J7JI50"/>
<proteinExistence type="predicted"/>
<dbReference type="InterPro" id="IPR032460">
    <property type="entry name" value="Symplekin/Pta1_N"/>
</dbReference>
<dbReference type="PANTHER" id="PTHR15245">
    <property type="entry name" value="SYMPLEKIN-RELATED"/>
    <property type="match status" value="1"/>
</dbReference>
<accession>A0A7J7JI50</accession>
<dbReference type="Gene3D" id="1.25.10.10">
    <property type="entry name" value="Leucine-rich Repeat Variant"/>
    <property type="match status" value="1"/>
</dbReference>
<dbReference type="InterPro" id="IPR021850">
    <property type="entry name" value="Symplekin/Pta1"/>
</dbReference>
<protein>
    <submittedName>
        <fullName evidence="7">SYMPK</fullName>
    </submittedName>
</protein>
<dbReference type="GO" id="GO:0006397">
    <property type="term" value="P:mRNA processing"/>
    <property type="evidence" value="ECO:0007669"/>
    <property type="project" value="UniProtKB-KW"/>
</dbReference>
<evidence type="ECO:0000259" key="6">
    <source>
        <dbReference type="Pfam" id="PF12295"/>
    </source>
</evidence>
<dbReference type="Pfam" id="PF12295">
    <property type="entry name" value="Symplekin_C"/>
    <property type="match status" value="1"/>
</dbReference>
<feature type="compositionally biased region" description="Basic and acidic residues" evidence="4">
    <location>
        <begin position="185"/>
        <end position="203"/>
    </location>
</feature>
<keyword evidence="8" id="KW-1185">Reference proteome</keyword>
<evidence type="ECO:0000256" key="4">
    <source>
        <dbReference type="SAM" id="MobiDB-lite"/>
    </source>
</evidence>
<feature type="region of interest" description="Disordered" evidence="4">
    <location>
        <begin position="299"/>
        <end position="335"/>
    </location>
</feature>
<reference evidence="7" key="1">
    <citation type="submission" date="2020-06" db="EMBL/GenBank/DDBJ databases">
        <title>Draft genome of Bugula neritina, a colonial animal packing powerful symbionts and potential medicines.</title>
        <authorList>
            <person name="Rayko M."/>
        </authorList>
    </citation>
    <scope>NUCLEOTIDE SEQUENCE [LARGE SCALE GENOMIC DNA]</scope>
    <source>
        <strain evidence="7">Kwan_BN1</strain>
    </source>
</reference>
<sequence>MKDHIVALLDDDNDGIRTHSVKFCEAVVSALTPKAADGRDDDQSLDIVPEDHTLLKKEELLADGQKVFKLMLDFLGSQSITSVNLMACMTSMTSIARRRPQFMMQIIAGFESLHVNLPPTLSKSQVSSVRKSLKLQMLSLLKHPAAVDMISQIATLLTDLGATQSEVNKAMPKPSELAASRKRKAAEFEKEKQRAKKLAKDEMPALPVLPDVEEDEDDPKEAPKPFNPVEITTEDIGPKLTNHNVADLVLLSMVMLPDEMPANFQSTYTPIAAAGTPGQIKHISRLLAVQLTNAGLGKGVEEQRRQKEEEDKKAKAKAQEDAVPETKSISVVGDQPNAPQPKAQFVVPLSGTSTKKQRAYDLKAVTSRLSVPLAANLSAMCFQRLFKAEAVANKANLNSAFSKILASLTTQFGGFYKTMLADYIMLDMKNRSDLALTWVYSEYVAYQGFMLAQGANRQSRASYDECLGLLLGSLMTKKDQPGSSVLFTRLLLECPQIPQQAVEVLRHYCTDVKHMYIGMQTLQEMILKRPSFLSVGLGTLLDLTYYTNPEVRSTAIPMVKDLYEKPEMAKLIDAFCKAMVNNLLAPFPTPAMFPSTPPSKFDGVSSWTEFFIKQALYLYLSMLPDNPSYLELLAEVYVKSVADIKRVVLRLMETPVKLLGTDSPHLLQFIRTSPHGSETLVTRIIHILTEKQAPSTQLVEIVKHLYKTRKLDIRFIIPVLGGLNKDEVLTVLPKLVSLAPAVVKEVFNRLLGVGGQTGQEAFITASDLMIALHNIPPLQCDIKSIIKATTMCFQEKGLFTQEVLAIVINQLIESVPLPTLFMRTVIQSFTIHPKLLGFVISILQRLIAKQIWKDKKAWEGFVRCCQRARPQSLQVLLQLPPKQLASAFEIAPELRLSLLRLISNYNTQQKSMLQKECWQ</sequence>
<evidence type="ECO:0000256" key="3">
    <source>
        <dbReference type="ARBA" id="ARBA00023242"/>
    </source>
</evidence>
<dbReference type="InterPro" id="IPR016024">
    <property type="entry name" value="ARM-type_fold"/>
</dbReference>
<comment type="subcellular location">
    <subcellularLocation>
        <location evidence="1">Nucleus</location>
    </subcellularLocation>
</comment>
<feature type="domain" description="Symplekin/Pta1 N-terminal" evidence="5">
    <location>
        <begin position="1"/>
        <end position="180"/>
    </location>
</feature>
<keyword evidence="2" id="KW-0507">mRNA processing</keyword>
<feature type="compositionally biased region" description="Basic and acidic residues" evidence="4">
    <location>
        <begin position="299"/>
        <end position="320"/>
    </location>
</feature>
<evidence type="ECO:0000256" key="1">
    <source>
        <dbReference type="ARBA" id="ARBA00004123"/>
    </source>
</evidence>
<gene>
    <name evidence="7" type="ORF">EB796_016414</name>
</gene>
<feature type="region of interest" description="Disordered" evidence="4">
    <location>
        <begin position="168"/>
        <end position="234"/>
    </location>
</feature>
<evidence type="ECO:0000256" key="2">
    <source>
        <dbReference type="ARBA" id="ARBA00022664"/>
    </source>
</evidence>
<dbReference type="OrthoDB" id="331600at2759"/>
<dbReference type="Proteomes" id="UP000593567">
    <property type="component" value="Unassembled WGS sequence"/>
</dbReference>
<dbReference type="PANTHER" id="PTHR15245:SF20">
    <property type="entry name" value="SYMPLEKIN"/>
    <property type="match status" value="1"/>
</dbReference>
<organism evidence="7 8">
    <name type="scientific">Bugula neritina</name>
    <name type="common">Brown bryozoan</name>
    <name type="synonym">Sertularia neritina</name>
    <dbReference type="NCBI Taxonomy" id="10212"/>
    <lineage>
        <taxon>Eukaryota</taxon>
        <taxon>Metazoa</taxon>
        <taxon>Spiralia</taxon>
        <taxon>Lophotrochozoa</taxon>
        <taxon>Bryozoa</taxon>
        <taxon>Gymnolaemata</taxon>
        <taxon>Cheilostomatida</taxon>
        <taxon>Flustrina</taxon>
        <taxon>Buguloidea</taxon>
        <taxon>Bugulidae</taxon>
        <taxon>Bugula</taxon>
    </lineage>
</organism>